<accession>A0A2M7AXN9</accession>
<dbReference type="InterPro" id="IPR050179">
    <property type="entry name" value="Trans_hexapeptide_repeat"/>
</dbReference>
<dbReference type="EMBL" id="PEVY01000027">
    <property type="protein sequence ID" value="PIU75346.1"/>
    <property type="molecule type" value="Genomic_DNA"/>
</dbReference>
<dbReference type="Pfam" id="PF00132">
    <property type="entry name" value="Hexapep"/>
    <property type="match status" value="2"/>
</dbReference>
<dbReference type="SUPFAM" id="SSF51161">
    <property type="entry name" value="Trimeric LpxA-like enzymes"/>
    <property type="match status" value="1"/>
</dbReference>
<evidence type="ECO:0000256" key="1">
    <source>
        <dbReference type="ARBA" id="ARBA00022679"/>
    </source>
</evidence>
<sequence length="160" mass="17148">MKKITKKYFSAPTAIIESEKIGTGTKIWHFSHIMSGVQIGKNCVISKYVSIEKNVKIGNNVKIQNHVSVFEGVTLEDNVFVGPAVTFTNVKKPRSAKNVSADRYLQTLVKKGATIGANATILPGITIGKNALIGAGAVVTKNIPDNAVFVGNPAKELIKK</sequence>
<dbReference type="AlphaFoldDB" id="A0A2M7AXN9"/>
<dbReference type="CDD" id="cd03358">
    <property type="entry name" value="LbH_WxcM_N_like"/>
    <property type="match status" value="1"/>
</dbReference>
<evidence type="ECO:0000313" key="3">
    <source>
        <dbReference type="EMBL" id="PIU75346.1"/>
    </source>
</evidence>
<organism evidence="3 4">
    <name type="scientific">Candidatus Portnoybacteria bacterium CG06_land_8_20_14_3_00_39_12</name>
    <dbReference type="NCBI Taxonomy" id="1974809"/>
    <lineage>
        <taxon>Bacteria</taxon>
        <taxon>Candidatus Portnoyibacteriota</taxon>
    </lineage>
</organism>
<proteinExistence type="predicted"/>
<dbReference type="PANTHER" id="PTHR43300:SF4">
    <property type="entry name" value="ACYL-[ACYL-CARRIER-PROTEIN]--UDP-N-ACETYLGLUCOSAMINE O-ACYLTRANSFERASE"/>
    <property type="match status" value="1"/>
</dbReference>
<name>A0A2M7AXN9_9BACT</name>
<dbReference type="InterPro" id="IPR018357">
    <property type="entry name" value="Hexapep_transf_CS"/>
</dbReference>
<reference evidence="4" key="1">
    <citation type="submission" date="2017-09" db="EMBL/GenBank/DDBJ databases">
        <title>Depth-based differentiation of microbial function through sediment-hosted aquifers and enrichment of novel symbionts in the deep terrestrial subsurface.</title>
        <authorList>
            <person name="Probst A.J."/>
            <person name="Ladd B."/>
            <person name="Jarett J.K."/>
            <person name="Geller-Mcgrath D.E."/>
            <person name="Sieber C.M.K."/>
            <person name="Emerson J.B."/>
            <person name="Anantharaman K."/>
            <person name="Thomas B.C."/>
            <person name="Malmstrom R."/>
            <person name="Stieglmeier M."/>
            <person name="Klingl A."/>
            <person name="Woyke T."/>
            <person name="Ryan C.M."/>
            <person name="Banfield J.F."/>
        </authorList>
    </citation>
    <scope>NUCLEOTIDE SEQUENCE [LARGE SCALE GENOMIC DNA]</scope>
</reference>
<comment type="caution">
    <text evidence="3">The sequence shown here is derived from an EMBL/GenBank/DDBJ whole genome shotgun (WGS) entry which is preliminary data.</text>
</comment>
<dbReference type="Gene3D" id="2.160.10.10">
    <property type="entry name" value="Hexapeptide repeat proteins"/>
    <property type="match status" value="1"/>
</dbReference>
<evidence type="ECO:0000256" key="2">
    <source>
        <dbReference type="ARBA" id="ARBA00022737"/>
    </source>
</evidence>
<dbReference type="PANTHER" id="PTHR43300">
    <property type="entry name" value="ACETYLTRANSFERASE"/>
    <property type="match status" value="1"/>
</dbReference>
<evidence type="ECO:0000313" key="4">
    <source>
        <dbReference type="Proteomes" id="UP000228775"/>
    </source>
</evidence>
<dbReference type="InterPro" id="IPR011004">
    <property type="entry name" value="Trimer_LpxA-like_sf"/>
</dbReference>
<dbReference type="GO" id="GO:0016740">
    <property type="term" value="F:transferase activity"/>
    <property type="evidence" value="ECO:0007669"/>
    <property type="project" value="UniProtKB-KW"/>
</dbReference>
<dbReference type="Proteomes" id="UP000228775">
    <property type="component" value="Unassembled WGS sequence"/>
</dbReference>
<keyword evidence="1 3" id="KW-0808">Transferase</keyword>
<dbReference type="InterPro" id="IPR001451">
    <property type="entry name" value="Hexapep"/>
</dbReference>
<keyword evidence="2" id="KW-0677">Repeat</keyword>
<dbReference type="PROSITE" id="PS00101">
    <property type="entry name" value="HEXAPEP_TRANSFERASES"/>
    <property type="match status" value="1"/>
</dbReference>
<protein>
    <submittedName>
        <fullName evidence="3">N-acetyltransferase</fullName>
    </submittedName>
</protein>
<gene>
    <name evidence="3" type="ORF">COS76_01330</name>
</gene>